<keyword evidence="1" id="KW-1133">Transmembrane helix</keyword>
<reference evidence="2 3" key="1">
    <citation type="submission" date="2020-02" db="EMBL/GenBank/DDBJ databases">
        <title>Genome sequence of strain CCNWXJ40-4.</title>
        <authorList>
            <person name="Gao J."/>
            <person name="Sun J."/>
        </authorList>
    </citation>
    <scope>NUCLEOTIDE SEQUENCE [LARGE SCALE GENOMIC DNA]</scope>
    <source>
        <strain evidence="2 3">CCNWXJ 40-4</strain>
    </source>
</reference>
<keyword evidence="1" id="KW-0812">Transmembrane</keyword>
<keyword evidence="3" id="KW-1185">Reference proteome</keyword>
<name>A0A6G4WPC4_9HYPH</name>
<sequence>MTNKPACQNYPNCQCDYDRKCLDSRAGCWPSLVIMAALWAALIAAGSFWPTRVEAHPATTAAGKPIGINYPASCCKSAATSPTGDCAPIDDRYVTERSDGYHVDIPVGGHPKLKTKGYSSIIPYAKANKQPLSNDYHICLSTDGNYRFCFFPKPGAV</sequence>
<dbReference type="RefSeq" id="WP_165034294.1">
    <property type="nucleotide sequence ID" value="NZ_JAAKZF010000157.1"/>
</dbReference>
<feature type="transmembrane region" description="Helical" evidence="1">
    <location>
        <begin position="29"/>
        <end position="49"/>
    </location>
</feature>
<accession>A0A6G4WPC4</accession>
<protein>
    <submittedName>
        <fullName evidence="2">Uncharacterized protein</fullName>
    </submittedName>
</protein>
<evidence type="ECO:0000313" key="2">
    <source>
        <dbReference type="EMBL" id="NGO55960.1"/>
    </source>
</evidence>
<dbReference type="AlphaFoldDB" id="A0A6G4WPC4"/>
<evidence type="ECO:0000313" key="3">
    <source>
        <dbReference type="Proteomes" id="UP001642900"/>
    </source>
</evidence>
<organism evidence="2 3">
    <name type="scientific">Allomesorhizobium camelthorni</name>
    <dbReference type="NCBI Taxonomy" id="475069"/>
    <lineage>
        <taxon>Bacteria</taxon>
        <taxon>Pseudomonadati</taxon>
        <taxon>Pseudomonadota</taxon>
        <taxon>Alphaproteobacteria</taxon>
        <taxon>Hyphomicrobiales</taxon>
        <taxon>Phyllobacteriaceae</taxon>
        <taxon>Allomesorhizobium</taxon>
    </lineage>
</organism>
<gene>
    <name evidence="2" type="ORF">G6N73_34030</name>
</gene>
<keyword evidence="1" id="KW-0472">Membrane</keyword>
<dbReference type="EMBL" id="JAAKZF010000157">
    <property type="protein sequence ID" value="NGO55960.1"/>
    <property type="molecule type" value="Genomic_DNA"/>
</dbReference>
<dbReference type="Proteomes" id="UP001642900">
    <property type="component" value="Unassembled WGS sequence"/>
</dbReference>
<proteinExistence type="predicted"/>
<comment type="caution">
    <text evidence="2">The sequence shown here is derived from an EMBL/GenBank/DDBJ whole genome shotgun (WGS) entry which is preliminary data.</text>
</comment>
<evidence type="ECO:0000256" key="1">
    <source>
        <dbReference type="SAM" id="Phobius"/>
    </source>
</evidence>